<dbReference type="Gene3D" id="3.40.50.720">
    <property type="entry name" value="NAD(P)-binding Rossmann-like Domain"/>
    <property type="match status" value="2"/>
</dbReference>
<dbReference type="GO" id="GO:0051287">
    <property type="term" value="F:NAD binding"/>
    <property type="evidence" value="ECO:0007669"/>
    <property type="project" value="InterPro"/>
</dbReference>
<dbReference type="SUPFAM" id="SSF51735">
    <property type="entry name" value="NAD(P)-binding Rossmann-fold domains"/>
    <property type="match status" value="1"/>
</dbReference>
<dbReference type="PANTHER" id="PTHR43333:SF1">
    <property type="entry name" value="D-ISOMER SPECIFIC 2-HYDROXYACID DEHYDROGENASE NAD-BINDING DOMAIN-CONTAINING PROTEIN"/>
    <property type="match status" value="1"/>
</dbReference>
<dbReference type="Proteomes" id="UP000305888">
    <property type="component" value="Chromosome"/>
</dbReference>
<reference evidence="4 5" key="1">
    <citation type="submission" date="2019-06" db="EMBL/GenBank/DDBJ databases">
        <title>Genome sequence of Rhodobacteraceae bacterium D4M1.</title>
        <authorList>
            <person name="Cao J."/>
        </authorList>
    </citation>
    <scope>NUCLEOTIDE SEQUENCE [LARGE SCALE GENOMIC DNA]</scope>
    <source>
        <strain evidence="4 5">D4M1</strain>
    </source>
</reference>
<dbReference type="GO" id="GO:0016491">
    <property type="term" value="F:oxidoreductase activity"/>
    <property type="evidence" value="ECO:0007669"/>
    <property type="project" value="UniProtKB-KW"/>
</dbReference>
<evidence type="ECO:0000259" key="3">
    <source>
        <dbReference type="Pfam" id="PF02826"/>
    </source>
</evidence>
<dbReference type="PANTHER" id="PTHR43333">
    <property type="entry name" value="2-HACID_DH_C DOMAIN-CONTAINING PROTEIN"/>
    <property type="match status" value="1"/>
</dbReference>
<accession>A0A5B8FH31</accession>
<dbReference type="RefSeq" id="WP_138572231.1">
    <property type="nucleotide sequence ID" value="NZ_CP040818.1"/>
</dbReference>
<evidence type="ECO:0000256" key="1">
    <source>
        <dbReference type="ARBA" id="ARBA00023002"/>
    </source>
</evidence>
<dbReference type="OrthoDB" id="9787219at2"/>
<proteinExistence type="predicted"/>
<dbReference type="InterPro" id="IPR036291">
    <property type="entry name" value="NAD(P)-bd_dom_sf"/>
</dbReference>
<evidence type="ECO:0000313" key="5">
    <source>
        <dbReference type="Proteomes" id="UP000305888"/>
    </source>
</evidence>
<keyword evidence="2" id="KW-0520">NAD</keyword>
<organism evidence="4 5">
    <name type="scientific">Paroceanicella profunda</name>
    <dbReference type="NCBI Taxonomy" id="2579971"/>
    <lineage>
        <taxon>Bacteria</taxon>
        <taxon>Pseudomonadati</taxon>
        <taxon>Pseudomonadota</taxon>
        <taxon>Alphaproteobacteria</taxon>
        <taxon>Rhodobacterales</taxon>
        <taxon>Paracoccaceae</taxon>
        <taxon>Paroceanicella</taxon>
    </lineage>
</organism>
<dbReference type="EMBL" id="CP040818">
    <property type="protein sequence ID" value="QDL91717.1"/>
    <property type="molecule type" value="Genomic_DNA"/>
</dbReference>
<feature type="domain" description="D-isomer specific 2-hydroxyacid dehydrogenase NAD-binding" evidence="3">
    <location>
        <begin position="113"/>
        <end position="284"/>
    </location>
</feature>
<gene>
    <name evidence="4" type="ORF">FDP22_07945</name>
</gene>
<sequence length="319" mass="34162">MKDLSAGTEPVTGVYLSTTIDLASRYLSPGETRIRLLRPEDVEDPAAVQFALAWRPADDAFSAYPNLKLVSSIAAGVDSITNCPSLPAGAAVVRVRDEAQASRMAAFAAWQVVWHHRRMGELMGYAAEGRWQRAASPEPFHEWTVGILGYGLMGRTVARGLAALGYPVIAACRSAAESAPGIEVIGGEGAMQEVARRSKVLINLLPLTEATRDVLNAEFFAQMPKGAVLIQLGRGEHLVDDDLLAALDSGHLSSASLDVFRAEPLPEGHPYWSHPAITITPHTASDTTPEEVIRQLADAVQDVMAGRRPAHLVDPAAGY</sequence>
<dbReference type="KEGG" id="ppru:FDP22_07945"/>
<keyword evidence="5" id="KW-1185">Reference proteome</keyword>
<evidence type="ECO:0000313" key="4">
    <source>
        <dbReference type="EMBL" id="QDL91717.1"/>
    </source>
</evidence>
<dbReference type="AlphaFoldDB" id="A0A5B8FH31"/>
<name>A0A5B8FH31_9RHOB</name>
<dbReference type="CDD" id="cd12164">
    <property type="entry name" value="GDH_like_2"/>
    <property type="match status" value="1"/>
</dbReference>
<dbReference type="SUPFAM" id="SSF52283">
    <property type="entry name" value="Formate/glycerate dehydrogenase catalytic domain-like"/>
    <property type="match status" value="1"/>
</dbReference>
<keyword evidence="4" id="KW-0670">Pyruvate</keyword>
<evidence type="ECO:0000256" key="2">
    <source>
        <dbReference type="ARBA" id="ARBA00023027"/>
    </source>
</evidence>
<dbReference type="Pfam" id="PF02826">
    <property type="entry name" value="2-Hacid_dh_C"/>
    <property type="match status" value="1"/>
</dbReference>
<dbReference type="InterPro" id="IPR006140">
    <property type="entry name" value="D-isomer_DH_NAD-bd"/>
</dbReference>
<keyword evidence="1" id="KW-0560">Oxidoreductase</keyword>
<protein>
    <submittedName>
        <fullName evidence="4">Glyoxylate/hydroxypyruvate reductase A</fullName>
    </submittedName>
</protein>